<protein>
    <submittedName>
        <fullName evidence="1">Uncharacterized protein</fullName>
    </submittedName>
</protein>
<reference evidence="1 2" key="1">
    <citation type="submission" date="2020-07" db="EMBL/GenBank/DDBJ databases">
        <authorList>
            <person name="Martino G."/>
            <person name="Holtappels D."/>
            <person name="Wagemans J."/>
            <person name="Lavigne R."/>
            <person name="Turina M."/>
            <person name="Ciuffo M."/>
        </authorList>
    </citation>
    <scope>NUCLEOTIDE SEQUENCE [LARGE SCALE GENOMIC DNA]</scope>
</reference>
<evidence type="ECO:0000313" key="2">
    <source>
        <dbReference type="Proteomes" id="UP000516415"/>
    </source>
</evidence>
<organism evidence="1 2">
    <name type="scientific">Pseudomonas phage phiK7A1</name>
    <dbReference type="NCBI Taxonomy" id="2759194"/>
    <lineage>
        <taxon>Viruses</taxon>
        <taxon>Duplodnaviria</taxon>
        <taxon>Heunggongvirae</taxon>
        <taxon>Uroviricota</taxon>
        <taxon>Caudoviricetes</taxon>
        <taxon>Vandenendeviridae</taxon>
        <taxon>Gorskivirinae</taxon>
        <taxon>Torinovirus</taxon>
        <taxon>Torinovirus K7A1</taxon>
    </lineage>
</organism>
<accession>A0A7H0XFY0</accession>
<dbReference type="EMBL" id="MT740307">
    <property type="protein sequence ID" value="QNR53920.1"/>
    <property type="molecule type" value="Genomic_DNA"/>
</dbReference>
<sequence>MKTMTGRMKQHLETVDVRFEKAPDGLSHVSYLGNELIADERTLGECVWAVAKQLGEEAPQ</sequence>
<evidence type="ECO:0000313" key="1">
    <source>
        <dbReference type="EMBL" id="QNR53920.1"/>
    </source>
</evidence>
<proteinExistence type="predicted"/>
<gene>
    <name evidence="1" type="ORF">phiK7A1_132</name>
</gene>
<dbReference type="Proteomes" id="UP000516415">
    <property type="component" value="Segment"/>
</dbReference>
<name>A0A7H0XFY0_9CAUD</name>
<keyword evidence="2" id="KW-1185">Reference proteome</keyword>